<dbReference type="NCBIfam" id="TIGR01035">
    <property type="entry name" value="hemA"/>
    <property type="match status" value="1"/>
</dbReference>
<dbReference type="InterPro" id="IPR036291">
    <property type="entry name" value="NAD(P)-bd_dom_sf"/>
</dbReference>
<dbReference type="Gene3D" id="3.30.460.30">
    <property type="entry name" value="Glutamyl-tRNA reductase, N-terminal domain"/>
    <property type="match status" value="1"/>
</dbReference>
<comment type="similarity">
    <text evidence="2 9 14">Belongs to the glutamyl-tRNA reductase family.</text>
</comment>
<feature type="binding site" evidence="9 11">
    <location>
        <begin position="112"/>
        <end position="114"/>
    </location>
    <ligand>
        <name>substrate</name>
    </ligand>
</feature>
<dbReference type="HAMAP" id="MF_00087">
    <property type="entry name" value="Glu_tRNA_reductase"/>
    <property type="match status" value="1"/>
</dbReference>
<dbReference type="PIRSF" id="PIRSF000445">
    <property type="entry name" value="4pyrrol_synth_GluRdtase"/>
    <property type="match status" value="1"/>
</dbReference>
<evidence type="ECO:0000256" key="4">
    <source>
        <dbReference type="ARBA" id="ARBA00022857"/>
    </source>
</evidence>
<comment type="function">
    <text evidence="9">Catalyzes the NADPH-dependent reduction of glutamyl-tRNA(Glu) to glutamate 1-semialdehyde (GSA).</text>
</comment>
<dbReference type="InterPro" id="IPR006151">
    <property type="entry name" value="Shikm_DH/Glu-tRNA_Rdtase"/>
</dbReference>
<evidence type="ECO:0000256" key="11">
    <source>
        <dbReference type="PIRSR" id="PIRSR000445-2"/>
    </source>
</evidence>
<evidence type="ECO:0000256" key="3">
    <source>
        <dbReference type="ARBA" id="ARBA00012970"/>
    </source>
</evidence>
<dbReference type="InterPro" id="IPR000343">
    <property type="entry name" value="4pyrrol_synth_GluRdtase"/>
</dbReference>
<evidence type="ECO:0000256" key="10">
    <source>
        <dbReference type="PIRSR" id="PIRSR000445-1"/>
    </source>
</evidence>
<dbReference type="CDD" id="cd05213">
    <property type="entry name" value="NAD_bind_Glutamyl_tRNA_reduct"/>
    <property type="match status" value="1"/>
</dbReference>
<dbReference type="InterPro" id="IPR018214">
    <property type="entry name" value="GluRdtase_CS"/>
</dbReference>
<proteinExistence type="inferred from homology"/>
<feature type="site" description="Important for activity" evidence="9 13">
    <location>
        <position position="97"/>
    </location>
</feature>
<evidence type="ECO:0000256" key="12">
    <source>
        <dbReference type="PIRSR" id="PIRSR000445-3"/>
    </source>
</evidence>
<gene>
    <name evidence="9" type="primary">hemA</name>
    <name evidence="18" type="ORF">SAMN04487864_10979</name>
</gene>
<keyword evidence="5 9" id="KW-0560">Oxidoreductase</keyword>
<feature type="binding site" evidence="9 11">
    <location>
        <position position="118"/>
    </location>
    <ligand>
        <name>substrate</name>
    </ligand>
</feature>
<comment type="catalytic activity">
    <reaction evidence="7 9 14">
        <text>(S)-4-amino-5-oxopentanoate + tRNA(Glu) + NADP(+) = L-glutamyl-tRNA(Glu) + NADPH + H(+)</text>
        <dbReference type="Rhea" id="RHEA:12344"/>
        <dbReference type="Rhea" id="RHEA-COMP:9663"/>
        <dbReference type="Rhea" id="RHEA-COMP:9680"/>
        <dbReference type="ChEBI" id="CHEBI:15378"/>
        <dbReference type="ChEBI" id="CHEBI:57501"/>
        <dbReference type="ChEBI" id="CHEBI:57783"/>
        <dbReference type="ChEBI" id="CHEBI:58349"/>
        <dbReference type="ChEBI" id="CHEBI:78442"/>
        <dbReference type="ChEBI" id="CHEBI:78520"/>
        <dbReference type="EC" id="1.2.1.70"/>
    </reaction>
</comment>
<feature type="active site" description="Nucleophile" evidence="9 10">
    <location>
        <position position="50"/>
    </location>
</feature>
<name>A0A1G6MDZ9_9FIRM</name>
<dbReference type="InterPro" id="IPR036453">
    <property type="entry name" value="GluRdtase_dimer_dom_sf"/>
</dbReference>
<dbReference type="UniPathway" id="UPA00251">
    <property type="reaction ID" value="UER00316"/>
</dbReference>
<dbReference type="FunFam" id="3.30.460.30:FF:000001">
    <property type="entry name" value="Glutamyl-tRNA reductase"/>
    <property type="match status" value="1"/>
</dbReference>
<dbReference type="AlphaFoldDB" id="A0A1G6MDZ9"/>
<feature type="binding site" evidence="9 11">
    <location>
        <begin position="49"/>
        <end position="52"/>
    </location>
    <ligand>
        <name>substrate</name>
    </ligand>
</feature>
<organism evidence="18 19">
    <name type="scientific">Succiniclasticum ruminis</name>
    <dbReference type="NCBI Taxonomy" id="40841"/>
    <lineage>
        <taxon>Bacteria</taxon>
        <taxon>Bacillati</taxon>
        <taxon>Bacillota</taxon>
        <taxon>Negativicutes</taxon>
        <taxon>Acidaminococcales</taxon>
        <taxon>Acidaminococcaceae</taxon>
        <taxon>Succiniclasticum</taxon>
    </lineage>
</organism>
<protein>
    <recommendedName>
        <fullName evidence="8 9">Glutamyl-tRNA reductase</fullName>
        <shortName evidence="9">GluTR</shortName>
        <ecNumber evidence="3 9">1.2.1.70</ecNumber>
    </recommendedName>
</protein>
<comment type="pathway">
    <text evidence="1 9 14">Porphyrin-containing compound metabolism; protoporphyrin-IX biosynthesis; 5-aminolevulinate from L-glutamyl-tRNA(Glu): step 1/2.</text>
</comment>
<feature type="domain" description="Glutamyl-tRNA reductase N-terminal" evidence="17">
    <location>
        <begin position="6"/>
        <end position="154"/>
    </location>
</feature>
<evidence type="ECO:0000256" key="7">
    <source>
        <dbReference type="ARBA" id="ARBA00047464"/>
    </source>
</evidence>
<dbReference type="GO" id="GO:0019353">
    <property type="term" value="P:protoporphyrinogen IX biosynthetic process from glutamate"/>
    <property type="evidence" value="ECO:0007669"/>
    <property type="project" value="TreeGrafter"/>
</dbReference>
<dbReference type="PANTHER" id="PTHR43013">
    <property type="entry name" value="GLUTAMYL-TRNA REDUCTASE"/>
    <property type="match status" value="1"/>
</dbReference>
<dbReference type="GO" id="GO:0008883">
    <property type="term" value="F:glutamyl-tRNA reductase activity"/>
    <property type="evidence" value="ECO:0007669"/>
    <property type="project" value="UniProtKB-UniRule"/>
</dbReference>
<evidence type="ECO:0000256" key="13">
    <source>
        <dbReference type="PIRSR" id="PIRSR000445-4"/>
    </source>
</evidence>
<comment type="subunit">
    <text evidence="9">Homodimer.</text>
</comment>
<dbReference type="RefSeq" id="WP_093730559.1">
    <property type="nucleotide sequence ID" value="NZ_FMYW01000009.1"/>
</dbReference>
<dbReference type="GO" id="GO:0050661">
    <property type="term" value="F:NADP binding"/>
    <property type="evidence" value="ECO:0007669"/>
    <property type="project" value="InterPro"/>
</dbReference>
<evidence type="ECO:0000256" key="8">
    <source>
        <dbReference type="ARBA" id="ARBA00068659"/>
    </source>
</evidence>
<dbReference type="FunFam" id="3.40.50.720:FF:000031">
    <property type="entry name" value="Glutamyl-tRNA reductase"/>
    <property type="match status" value="1"/>
</dbReference>
<dbReference type="Gene3D" id="3.40.50.720">
    <property type="entry name" value="NAD(P)-binding Rossmann-like Domain"/>
    <property type="match status" value="1"/>
</dbReference>
<evidence type="ECO:0000313" key="19">
    <source>
        <dbReference type="Proteomes" id="UP000198943"/>
    </source>
</evidence>
<comment type="domain">
    <text evidence="9">Possesses an unusual extended V-shaped dimeric structure with each monomer consisting of three distinct domains arranged along a curved 'spinal' alpha-helix. The N-terminal catalytic domain specifically recognizes the glutamate moiety of the substrate. The second domain is the NADPH-binding domain, and the third C-terminal domain is responsible for dimerization.</text>
</comment>
<dbReference type="InterPro" id="IPR015895">
    <property type="entry name" value="4pyrrol_synth_GluRdtase_N"/>
</dbReference>
<accession>A0A1G6MDZ9</accession>
<feature type="domain" description="Quinate/shikimate 5-dehydrogenase/glutamyl-tRNA reductase" evidence="16">
    <location>
        <begin position="170"/>
        <end position="305"/>
    </location>
</feature>
<dbReference type="EMBL" id="FMYW01000009">
    <property type="protein sequence ID" value="SDC53719.1"/>
    <property type="molecule type" value="Genomic_DNA"/>
</dbReference>
<evidence type="ECO:0000259" key="17">
    <source>
        <dbReference type="Pfam" id="PF05201"/>
    </source>
</evidence>
<dbReference type="EC" id="1.2.1.70" evidence="3 9"/>
<evidence type="ECO:0000256" key="1">
    <source>
        <dbReference type="ARBA" id="ARBA00005059"/>
    </source>
</evidence>
<feature type="binding site" evidence="9 12">
    <location>
        <begin position="187"/>
        <end position="192"/>
    </location>
    <ligand>
        <name>NADP(+)</name>
        <dbReference type="ChEBI" id="CHEBI:58349"/>
    </ligand>
</feature>
<evidence type="ECO:0000259" key="16">
    <source>
        <dbReference type="Pfam" id="PF01488"/>
    </source>
</evidence>
<keyword evidence="4 9" id="KW-0521">NADP</keyword>
<feature type="binding site" evidence="9 11">
    <location>
        <position position="107"/>
    </location>
    <ligand>
        <name>substrate</name>
    </ligand>
</feature>
<dbReference type="PANTHER" id="PTHR43013:SF1">
    <property type="entry name" value="GLUTAMYL-TRNA REDUCTASE"/>
    <property type="match status" value="1"/>
</dbReference>
<dbReference type="Proteomes" id="UP000198943">
    <property type="component" value="Unassembled WGS sequence"/>
</dbReference>
<reference evidence="19" key="1">
    <citation type="submission" date="2016-10" db="EMBL/GenBank/DDBJ databases">
        <authorList>
            <person name="Varghese N."/>
            <person name="Submissions S."/>
        </authorList>
    </citation>
    <scope>NUCLEOTIDE SEQUENCE [LARGE SCALE GENOMIC DNA]</scope>
    <source>
        <strain evidence="19">DSM 11005</strain>
    </source>
</reference>
<evidence type="ECO:0000313" key="18">
    <source>
        <dbReference type="EMBL" id="SDC53719.1"/>
    </source>
</evidence>
<evidence type="ECO:0000256" key="14">
    <source>
        <dbReference type="RuleBase" id="RU000584"/>
    </source>
</evidence>
<evidence type="ECO:0000256" key="9">
    <source>
        <dbReference type="HAMAP-Rule" id="MF_00087"/>
    </source>
</evidence>
<evidence type="ECO:0000256" key="6">
    <source>
        <dbReference type="ARBA" id="ARBA00023244"/>
    </source>
</evidence>
<evidence type="ECO:0000259" key="15">
    <source>
        <dbReference type="Pfam" id="PF00745"/>
    </source>
</evidence>
<dbReference type="SUPFAM" id="SSF69075">
    <property type="entry name" value="Glutamyl tRNA-reductase dimerization domain"/>
    <property type="match status" value="1"/>
</dbReference>
<feature type="domain" description="Tetrapyrrole biosynthesis glutamyl-tRNA reductase dimerisation" evidence="15">
    <location>
        <begin position="320"/>
        <end position="416"/>
    </location>
</feature>
<keyword evidence="19" id="KW-1185">Reference proteome</keyword>
<evidence type="ECO:0000256" key="2">
    <source>
        <dbReference type="ARBA" id="ARBA00005916"/>
    </source>
</evidence>
<dbReference type="OrthoDB" id="110209at2"/>
<dbReference type="Pfam" id="PF00745">
    <property type="entry name" value="GlutR_dimer"/>
    <property type="match status" value="1"/>
</dbReference>
<dbReference type="InterPro" id="IPR036343">
    <property type="entry name" value="GluRdtase_N_sf"/>
</dbReference>
<dbReference type="SUPFAM" id="SSF69742">
    <property type="entry name" value="Glutamyl tRNA-reductase catalytic, N-terminal domain"/>
    <property type="match status" value="1"/>
</dbReference>
<sequence length="436" mass="49786">MQLIVLGLNHKTAPVEVREKFNFSRSRIKHVLRLLKESDDFSEAVLLSTCNRTELYLVAQEPEDGMEALHNAVKRIAGKAFDKEYFYTLTGVHCVRHLFLVASSLDSLIVGEGQILSQVKDAYHLARTSGTTSFMFNTIFNQAISSGKKIRTRTQIAYRSVSVSSAAVDLAIEVVGDLSDADILVIGAGKMSELTARHLMDKGAPSIFVTNRSYDHAKELADKFNGSVIRFDDFIDHVVNADIVITSTGATHYIIHHDQLALALEERVKPNPLVLIDIAVPRDVDPEVTDLDRVVLYNIDDLKNVVDTNKELRNQDAEAAKFLIEEDIEALKERLRYLSMRPVMVRLHDKFDFLRERILAKTLRKMPELTEEQQHKIEVMSERLMYKFLRDPMININKAAGTEEEEHVKTDISRFFMLDDKDEDNPDDEKNYNYWN</sequence>
<dbReference type="Pfam" id="PF05201">
    <property type="entry name" value="GlutR_N"/>
    <property type="match status" value="1"/>
</dbReference>
<dbReference type="Pfam" id="PF01488">
    <property type="entry name" value="Shikimate_DH"/>
    <property type="match status" value="1"/>
</dbReference>
<dbReference type="PROSITE" id="PS00747">
    <property type="entry name" value="GLUTR"/>
    <property type="match status" value="1"/>
</dbReference>
<keyword evidence="6 9" id="KW-0627">Porphyrin biosynthesis</keyword>
<comment type="miscellaneous">
    <text evidence="9">During catalysis, the active site Cys acts as a nucleophile attacking the alpha-carbonyl group of tRNA-bound glutamate with the formation of a thioester intermediate between enzyme and glutamate, and the concomitant release of tRNA(Glu). The thioester intermediate is finally reduced by direct hydride transfer from NADPH, to form the product GSA.</text>
</comment>
<dbReference type="SUPFAM" id="SSF51735">
    <property type="entry name" value="NAD(P)-binding Rossmann-fold domains"/>
    <property type="match status" value="1"/>
</dbReference>
<dbReference type="InterPro" id="IPR015896">
    <property type="entry name" value="4pyrrol_synth_GluRdtase_dimer"/>
</dbReference>
<evidence type="ECO:0000256" key="5">
    <source>
        <dbReference type="ARBA" id="ARBA00023002"/>
    </source>
</evidence>